<protein>
    <submittedName>
        <fullName evidence="1">Uncharacterized protein</fullName>
    </submittedName>
</protein>
<reference evidence="1" key="1">
    <citation type="journal article" date="2009" name="PLoS Genet.">
        <title>Sequencing, mapping, and analysis of 27,455 maize full-length cDNAs.</title>
        <authorList>
            <person name="Soderlund C."/>
            <person name="Descour A."/>
            <person name="Kudrna D."/>
            <person name="Bomhoff M."/>
            <person name="Boyd L."/>
            <person name="Currie J."/>
            <person name="Angelova A."/>
            <person name="Collura K."/>
            <person name="Wissotski M."/>
            <person name="Ashley E."/>
            <person name="Morrow D."/>
            <person name="Fernandes J."/>
            <person name="Walbot V."/>
            <person name="Yu Y."/>
        </authorList>
    </citation>
    <scope>NUCLEOTIDE SEQUENCE</scope>
    <source>
        <strain evidence="1">B73</strain>
    </source>
</reference>
<name>C4J8L2_MAIZE</name>
<organism evidence="1">
    <name type="scientific">Zea mays</name>
    <name type="common">Maize</name>
    <dbReference type="NCBI Taxonomy" id="4577"/>
    <lineage>
        <taxon>Eukaryota</taxon>
        <taxon>Viridiplantae</taxon>
        <taxon>Streptophyta</taxon>
        <taxon>Embryophyta</taxon>
        <taxon>Tracheophyta</taxon>
        <taxon>Spermatophyta</taxon>
        <taxon>Magnoliopsida</taxon>
        <taxon>Liliopsida</taxon>
        <taxon>Poales</taxon>
        <taxon>Poaceae</taxon>
        <taxon>PACMAD clade</taxon>
        <taxon>Panicoideae</taxon>
        <taxon>Andropogonodae</taxon>
        <taxon>Andropogoneae</taxon>
        <taxon>Tripsacinae</taxon>
        <taxon>Zea</taxon>
    </lineage>
</organism>
<dbReference type="EMBL" id="BT087159">
    <property type="protein sequence ID" value="ACR37512.1"/>
    <property type="molecule type" value="mRNA"/>
</dbReference>
<sequence>MYRKDLSINNVWYLRRSLTVSYASQIGVAADMR</sequence>
<proteinExistence type="evidence at transcript level"/>
<dbReference type="AlphaFoldDB" id="C4J8L2"/>
<accession>C4J8L2</accession>
<evidence type="ECO:0000313" key="1">
    <source>
        <dbReference type="EMBL" id="ACR37512.1"/>
    </source>
</evidence>